<evidence type="ECO:0000313" key="1">
    <source>
        <dbReference type="EMBL" id="ETD67552.1"/>
    </source>
</evidence>
<dbReference type="Proteomes" id="UP000018766">
    <property type="component" value="Unassembled WGS sequence"/>
</dbReference>
<organism evidence="1 2">
    <name type="scientific">Pelistega indica</name>
    <dbReference type="NCBI Taxonomy" id="1414851"/>
    <lineage>
        <taxon>Bacteria</taxon>
        <taxon>Pseudomonadati</taxon>
        <taxon>Pseudomonadota</taxon>
        <taxon>Betaproteobacteria</taxon>
        <taxon>Burkholderiales</taxon>
        <taxon>Alcaligenaceae</taxon>
        <taxon>Pelistega</taxon>
    </lineage>
</organism>
<sequence length="290" mass="30250">MAECRKLRKDCPADADDKPKEPCPPVAFCAGNQMVTFDGECLSVEPRAVTIPDGTFSQITFSGGCIVGVGQAPVPTYTPNACCGSPGETVGNLPDLADIISNDPSNLLKQTPTGLAVQPVFRGRGVVVTGSGTPTDPFTITTSDSSVGISVSTSTPEAIEVTYDAYTSTYSVGLKSNKMSGIYGPFTVNDYGQIVAYDAQDAPITAIQGDPYIVVDKVGDGHIVLNFDINRLRKEITPTGLGADDTTGAYGGRFETADGKYVYYDNTGRITSVKAIPTMDSGTDDGGAAP</sequence>
<comment type="caution">
    <text evidence="1">The sequence shown here is derived from an EMBL/GenBank/DDBJ whole genome shotgun (WGS) entry which is preliminary data.</text>
</comment>
<dbReference type="RefSeq" id="WP_023952807.1">
    <property type="nucleotide sequence ID" value="NZ_AYSV01000118.1"/>
</dbReference>
<dbReference type="EMBL" id="AYSV01000118">
    <property type="protein sequence ID" value="ETD67552.1"/>
    <property type="molecule type" value="Genomic_DNA"/>
</dbReference>
<keyword evidence="2" id="KW-1185">Reference proteome</keyword>
<gene>
    <name evidence="1" type="ORF">V757_11220</name>
</gene>
<protein>
    <submittedName>
        <fullName evidence="1">Uncharacterized protein</fullName>
    </submittedName>
</protein>
<proteinExistence type="predicted"/>
<reference evidence="1 2" key="1">
    <citation type="submission" date="2013-11" db="EMBL/GenBank/DDBJ databases">
        <title>Genomic analysis of Pelistega sp. HM-7.</title>
        <authorList>
            <person name="Kumbhare S.V."/>
            <person name="Shetty S.A."/>
            <person name="Sharma O."/>
            <person name="Dhotre D.P."/>
        </authorList>
    </citation>
    <scope>NUCLEOTIDE SEQUENCE [LARGE SCALE GENOMIC DNA]</scope>
    <source>
        <strain evidence="1 2">HM-7</strain>
    </source>
</reference>
<dbReference type="AlphaFoldDB" id="V8FVW4"/>
<dbReference type="OrthoDB" id="9175647at2"/>
<name>V8FVW4_9BURK</name>
<evidence type="ECO:0000313" key="2">
    <source>
        <dbReference type="Proteomes" id="UP000018766"/>
    </source>
</evidence>
<accession>V8FVW4</accession>
<dbReference type="PATRIC" id="fig|1414851.3.peg.2340"/>